<dbReference type="InterPro" id="IPR013216">
    <property type="entry name" value="Methyltransf_11"/>
</dbReference>
<dbReference type="PANTHER" id="PTHR45036">
    <property type="entry name" value="METHYLTRANSFERASE LIKE 7B"/>
    <property type="match status" value="1"/>
</dbReference>
<dbReference type="Proteomes" id="UP001401887">
    <property type="component" value="Unassembled WGS sequence"/>
</dbReference>
<evidence type="ECO:0000313" key="2">
    <source>
        <dbReference type="EMBL" id="GAA5512330.1"/>
    </source>
</evidence>
<dbReference type="InterPro" id="IPR052356">
    <property type="entry name" value="Thiol_S-MT"/>
</dbReference>
<accession>A0ABP9W768</accession>
<protein>
    <submittedName>
        <fullName evidence="2">2-methoxy-6-polyprenyl-1,4-benzoquinol methylase, mitochondrial</fullName>
    </submittedName>
</protein>
<dbReference type="Pfam" id="PF08241">
    <property type="entry name" value="Methyltransf_11"/>
    <property type="match status" value="1"/>
</dbReference>
<comment type="caution">
    <text evidence="2">The sequence shown here is derived from an EMBL/GenBank/DDBJ whole genome shotgun (WGS) entry which is preliminary data.</text>
</comment>
<feature type="domain" description="Methyltransferase type 11" evidence="1">
    <location>
        <begin position="43"/>
        <end position="137"/>
    </location>
</feature>
<dbReference type="SUPFAM" id="SSF53335">
    <property type="entry name" value="S-adenosyl-L-methionine-dependent methyltransferases"/>
    <property type="match status" value="1"/>
</dbReference>
<keyword evidence="2" id="KW-0489">Methyltransferase</keyword>
<dbReference type="GO" id="GO:0032259">
    <property type="term" value="P:methylation"/>
    <property type="evidence" value="ECO:0007669"/>
    <property type="project" value="UniProtKB-KW"/>
</dbReference>
<organism evidence="2 3">
    <name type="scientific">Deinococcus carri</name>
    <dbReference type="NCBI Taxonomy" id="1211323"/>
    <lineage>
        <taxon>Bacteria</taxon>
        <taxon>Thermotogati</taxon>
        <taxon>Deinococcota</taxon>
        <taxon>Deinococci</taxon>
        <taxon>Deinococcales</taxon>
        <taxon>Deinococcaceae</taxon>
        <taxon>Deinococcus</taxon>
    </lineage>
</organism>
<sequence>MANAQRVQRLYDRAASRYDAATRTQMLDELRSGLCAQARGDVLELGVGTGATFAHYLNALHSLTALDLSGAMLHEAHEKSLALPFPVHLMQRDFQTLPFEDARFDTVVSYLGLCGIPDPVGLFAEVRRVLRPGGQLLALEHVRPPHPWLGLVADLIDPAFDHVVGCHPNRRTAELLGAAGFAVRVQERRLGGLLVTLAATPDLEGGT</sequence>
<reference evidence="2 3" key="1">
    <citation type="submission" date="2024-02" db="EMBL/GenBank/DDBJ databases">
        <title>Deinococcus carri NBRC 110142.</title>
        <authorList>
            <person name="Ichikawa N."/>
            <person name="Katano-Makiyama Y."/>
            <person name="Hidaka K."/>
        </authorList>
    </citation>
    <scope>NUCLEOTIDE SEQUENCE [LARGE SCALE GENOMIC DNA]</scope>
    <source>
        <strain evidence="2 3">NBRC 110142</strain>
    </source>
</reference>
<dbReference type="RefSeq" id="WP_345462017.1">
    <property type="nucleotide sequence ID" value="NZ_BAABRP010000002.1"/>
</dbReference>
<dbReference type="Gene3D" id="3.40.50.150">
    <property type="entry name" value="Vaccinia Virus protein VP39"/>
    <property type="match status" value="1"/>
</dbReference>
<dbReference type="CDD" id="cd02440">
    <property type="entry name" value="AdoMet_MTases"/>
    <property type="match status" value="1"/>
</dbReference>
<name>A0ABP9W768_9DEIO</name>
<evidence type="ECO:0000313" key="3">
    <source>
        <dbReference type="Proteomes" id="UP001401887"/>
    </source>
</evidence>
<dbReference type="GO" id="GO:0008168">
    <property type="term" value="F:methyltransferase activity"/>
    <property type="evidence" value="ECO:0007669"/>
    <property type="project" value="UniProtKB-KW"/>
</dbReference>
<keyword evidence="3" id="KW-1185">Reference proteome</keyword>
<dbReference type="EMBL" id="BAABRP010000002">
    <property type="protein sequence ID" value="GAA5512330.1"/>
    <property type="molecule type" value="Genomic_DNA"/>
</dbReference>
<gene>
    <name evidence="2" type="primary">COQ5_1</name>
    <name evidence="2" type="ORF">Dcar01_01044</name>
</gene>
<dbReference type="InterPro" id="IPR029063">
    <property type="entry name" value="SAM-dependent_MTases_sf"/>
</dbReference>
<evidence type="ECO:0000259" key="1">
    <source>
        <dbReference type="Pfam" id="PF08241"/>
    </source>
</evidence>
<proteinExistence type="predicted"/>
<keyword evidence="2" id="KW-0808">Transferase</keyword>
<dbReference type="PANTHER" id="PTHR45036:SF1">
    <property type="entry name" value="METHYLTRANSFERASE LIKE 7A"/>
    <property type="match status" value="1"/>
</dbReference>